<evidence type="ECO:0000313" key="2">
    <source>
        <dbReference type="EMBL" id="AOS64751.1"/>
    </source>
</evidence>
<dbReference type="Proteomes" id="UP000095210">
    <property type="component" value="Chromosome"/>
</dbReference>
<gene>
    <name evidence="2" type="ORF">TL08_19800</name>
</gene>
<reference evidence="3" key="1">
    <citation type="submission" date="2016-03" db="EMBL/GenBank/DDBJ databases">
        <title>Complete genome sequence of the type strain Actinoalloteichus hymeniacidonis DSM 45092.</title>
        <authorList>
            <person name="Schaffert L."/>
            <person name="Albersmeier A."/>
            <person name="Winkler A."/>
            <person name="Kalinowski J."/>
            <person name="Zotchev S."/>
            <person name="Ruckert C."/>
        </authorList>
    </citation>
    <scope>NUCLEOTIDE SEQUENCE [LARGE SCALE GENOMIC DNA]</scope>
    <source>
        <strain evidence="3">HPA177(T) (DSM 45092(T))</strain>
    </source>
</reference>
<evidence type="ECO:0000256" key="1">
    <source>
        <dbReference type="SAM" id="MobiDB-lite"/>
    </source>
</evidence>
<sequence length="240" mass="26254">MYRGTSEWSTRLACLRGDAVMGASTEDVAQTLIRVRQELPVAPALDLAHTVDEAVRRAQNLAVESTNSALKEAVIHFVSARDALRRAAGHWGAVDAGVTEYLIASLGVEGSMTTAVPTSGYSDPEALSSLEERQQPRGVSKQKQARHVLGTREYAERIRSEDGGSAFFDAESAHRLTMQTWFSGTPSKRPYVRDRDFGVPVGVSSSGRYQTRVRVHLDRKGRLHGHPSGPEISRDSEPEV</sequence>
<evidence type="ECO:0000313" key="3">
    <source>
        <dbReference type="Proteomes" id="UP000095210"/>
    </source>
</evidence>
<keyword evidence="3" id="KW-1185">Reference proteome</keyword>
<name>A0AAC9HTC7_9PSEU</name>
<accession>A0AAC9HTC7</accession>
<organism evidence="2 3">
    <name type="scientific">Actinoalloteichus hymeniacidonis</name>
    <dbReference type="NCBI Taxonomy" id="340345"/>
    <lineage>
        <taxon>Bacteria</taxon>
        <taxon>Bacillati</taxon>
        <taxon>Actinomycetota</taxon>
        <taxon>Actinomycetes</taxon>
        <taxon>Pseudonocardiales</taxon>
        <taxon>Pseudonocardiaceae</taxon>
        <taxon>Actinoalloteichus</taxon>
    </lineage>
</organism>
<dbReference type="EMBL" id="CP014859">
    <property type="protein sequence ID" value="AOS64751.1"/>
    <property type="molecule type" value="Genomic_DNA"/>
</dbReference>
<dbReference type="AlphaFoldDB" id="A0AAC9HTC7"/>
<dbReference type="KEGG" id="ahm:TL08_19800"/>
<protein>
    <submittedName>
        <fullName evidence="2">Uncharacterized protein</fullName>
    </submittedName>
</protein>
<feature type="region of interest" description="Disordered" evidence="1">
    <location>
        <begin position="217"/>
        <end position="240"/>
    </location>
</feature>
<proteinExistence type="predicted"/>